<sequence length="261" mass="28023">MTTVQGDREEAAMGGLQRFEQRLERAISGVFARTFRSAVQPVEIAAALQRELDNKAQILSRERRLVPNAFEVELASSDLDRLAPYDSTLAGELSTQLQEHADLQSYVFPGPIKIAFTAADDLSTGQLRVLSRAEATVTGSSRGGGRQRTRAVLDVNGTQHPLQPPGLVVGRGSEADLRINDPGISRRHAEFLVSTVQGSGLAPGEGELHIEVHDMGSTNGITVNGHKVARAVLADGSRVQVGHTSLTVRFLPEPHQESPGV</sequence>
<dbReference type="Gene3D" id="3.30.2320.60">
    <property type="entry name" value="FhaA, phosphopeptide-binding domain (DUF3662)"/>
    <property type="match status" value="1"/>
</dbReference>
<evidence type="ECO:0000259" key="2">
    <source>
        <dbReference type="PROSITE" id="PS50006"/>
    </source>
</evidence>
<accession>A0A853CAF2</accession>
<name>A0A853CAF2_9ACTN</name>
<comment type="caution">
    <text evidence="3">The sequence shown here is derived from an EMBL/GenBank/DDBJ whole genome shotgun (WGS) entry which is preliminary data.</text>
</comment>
<dbReference type="Pfam" id="PF00498">
    <property type="entry name" value="FHA"/>
    <property type="match status" value="1"/>
</dbReference>
<dbReference type="Proteomes" id="UP000530424">
    <property type="component" value="Unassembled WGS sequence"/>
</dbReference>
<dbReference type="AlphaFoldDB" id="A0A853CAF2"/>
<dbReference type="PROSITE" id="PS50006">
    <property type="entry name" value="FHA_DOMAIN"/>
    <property type="match status" value="1"/>
</dbReference>
<feature type="domain" description="FHA" evidence="2">
    <location>
        <begin position="167"/>
        <end position="228"/>
    </location>
</feature>
<dbReference type="EMBL" id="JACCFP010000001">
    <property type="protein sequence ID" value="NYJ03622.1"/>
    <property type="molecule type" value="Genomic_DNA"/>
</dbReference>
<gene>
    <name evidence="3" type="ORF">HNR19_004320</name>
</gene>
<evidence type="ECO:0000313" key="4">
    <source>
        <dbReference type="Proteomes" id="UP000530424"/>
    </source>
</evidence>
<evidence type="ECO:0000256" key="1">
    <source>
        <dbReference type="ARBA" id="ARBA00022553"/>
    </source>
</evidence>
<dbReference type="InterPro" id="IPR022128">
    <property type="entry name" value="FhaA_N"/>
</dbReference>
<dbReference type="CDD" id="cd00060">
    <property type="entry name" value="FHA"/>
    <property type="match status" value="1"/>
</dbReference>
<dbReference type="SMART" id="SM00240">
    <property type="entry name" value="FHA"/>
    <property type="match status" value="1"/>
</dbReference>
<keyword evidence="4" id="KW-1185">Reference proteome</keyword>
<reference evidence="3 4" key="1">
    <citation type="submission" date="2020-07" db="EMBL/GenBank/DDBJ databases">
        <title>Sequencing the genomes of 1000 actinobacteria strains.</title>
        <authorList>
            <person name="Klenk H.-P."/>
        </authorList>
    </citation>
    <scope>NUCLEOTIDE SEQUENCE [LARGE SCALE GENOMIC DNA]</scope>
    <source>
        <strain evidence="3 4">DSM 103833</strain>
    </source>
</reference>
<evidence type="ECO:0000313" key="3">
    <source>
        <dbReference type="EMBL" id="NYJ03622.1"/>
    </source>
</evidence>
<protein>
    <recommendedName>
        <fullName evidence="2">FHA domain-containing protein</fullName>
    </recommendedName>
</protein>
<dbReference type="Pfam" id="PF12401">
    <property type="entry name" value="FhaA_N"/>
    <property type="match status" value="1"/>
</dbReference>
<dbReference type="InterPro" id="IPR000253">
    <property type="entry name" value="FHA_dom"/>
</dbReference>
<dbReference type="InterPro" id="IPR008984">
    <property type="entry name" value="SMAD_FHA_dom_sf"/>
</dbReference>
<keyword evidence="1" id="KW-0597">Phosphoprotein</keyword>
<dbReference type="Gene3D" id="2.60.200.20">
    <property type="match status" value="1"/>
</dbReference>
<organism evidence="3 4">
    <name type="scientific">Nocardioides thalensis</name>
    <dbReference type="NCBI Taxonomy" id="1914755"/>
    <lineage>
        <taxon>Bacteria</taxon>
        <taxon>Bacillati</taxon>
        <taxon>Actinomycetota</taxon>
        <taxon>Actinomycetes</taxon>
        <taxon>Propionibacteriales</taxon>
        <taxon>Nocardioidaceae</taxon>
        <taxon>Nocardioides</taxon>
    </lineage>
</organism>
<proteinExistence type="predicted"/>
<dbReference type="InterPro" id="IPR042287">
    <property type="entry name" value="FhaA_N_sf"/>
</dbReference>
<dbReference type="SUPFAM" id="SSF49879">
    <property type="entry name" value="SMAD/FHA domain"/>
    <property type="match status" value="1"/>
</dbReference>